<dbReference type="RefSeq" id="WP_380203202.1">
    <property type="nucleotide sequence ID" value="NZ_JBHTEK010000001.1"/>
</dbReference>
<sequence length="244" mass="27202">MATHLSKRCLLFIPLLVLGGQAALAQSQTAMAPAKENLPPPAWISENFAKDRAKATSDARNTTKFKLPTAESYYLFPTWTLGTLQPIAGPVARRWLKYNIIDHQLIERISGDKTNIVNIVNTDNLREFSVGDSARGLRLTYRRYLNVRSTKRALRTAFFEVHYDAGKAALLCQRVAAPNREDVLKYYVKTAQNQLTPVELAPQPVLAALGTEHADALAAYAHQQQLNLTLENDVVRLLAFSDTL</sequence>
<keyword evidence="3" id="KW-1185">Reference proteome</keyword>
<evidence type="ECO:0000313" key="3">
    <source>
        <dbReference type="Proteomes" id="UP001596513"/>
    </source>
</evidence>
<organism evidence="2 3">
    <name type="scientific">Hymenobacter humi</name>
    <dbReference type="NCBI Taxonomy" id="1411620"/>
    <lineage>
        <taxon>Bacteria</taxon>
        <taxon>Pseudomonadati</taxon>
        <taxon>Bacteroidota</taxon>
        <taxon>Cytophagia</taxon>
        <taxon>Cytophagales</taxon>
        <taxon>Hymenobacteraceae</taxon>
        <taxon>Hymenobacter</taxon>
    </lineage>
</organism>
<proteinExistence type="predicted"/>
<feature type="chain" id="PRO_5045693327" evidence="1">
    <location>
        <begin position="26"/>
        <end position="244"/>
    </location>
</feature>
<protein>
    <submittedName>
        <fullName evidence="2">Uncharacterized protein</fullName>
    </submittedName>
</protein>
<comment type="caution">
    <text evidence="2">The sequence shown here is derived from an EMBL/GenBank/DDBJ whole genome shotgun (WGS) entry which is preliminary data.</text>
</comment>
<evidence type="ECO:0000256" key="1">
    <source>
        <dbReference type="SAM" id="SignalP"/>
    </source>
</evidence>
<accession>A0ABW2U6S6</accession>
<reference evidence="3" key="1">
    <citation type="journal article" date="2019" name="Int. J. Syst. Evol. Microbiol.">
        <title>The Global Catalogue of Microorganisms (GCM) 10K type strain sequencing project: providing services to taxonomists for standard genome sequencing and annotation.</title>
        <authorList>
            <consortium name="The Broad Institute Genomics Platform"/>
            <consortium name="The Broad Institute Genome Sequencing Center for Infectious Disease"/>
            <person name="Wu L."/>
            <person name="Ma J."/>
        </authorList>
    </citation>
    <scope>NUCLEOTIDE SEQUENCE [LARGE SCALE GENOMIC DNA]</scope>
    <source>
        <strain evidence="3">JCM 19635</strain>
    </source>
</reference>
<name>A0ABW2U6S6_9BACT</name>
<keyword evidence="1" id="KW-0732">Signal</keyword>
<dbReference type="Proteomes" id="UP001596513">
    <property type="component" value="Unassembled WGS sequence"/>
</dbReference>
<gene>
    <name evidence="2" type="ORF">ACFQT0_12600</name>
</gene>
<feature type="signal peptide" evidence="1">
    <location>
        <begin position="1"/>
        <end position="25"/>
    </location>
</feature>
<evidence type="ECO:0000313" key="2">
    <source>
        <dbReference type="EMBL" id="MFC7668129.1"/>
    </source>
</evidence>
<dbReference type="EMBL" id="JBHTEK010000001">
    <property type="protein sequence ID" value="MFC7668129.1"/>
    <property type="molecule type" value="Genomic_DNA"/>
</dbReference>